<dbReference type="KEGG" id="stq:Spith_0133"/>
<dbReference type="GO" id="GO:0061504">
    <property type="term" value="P:cyclic threonylcarbamoyladenosine biosynthetic process"/>
    <property type="evidence" value="ECO:0007669"/>
    <property type="project" value="TreeGrafter"/>
</dbReference>
<dbReference type="NCBIfam" id="NF006395">
    <property type="entry name" value="PRK08644.1"/>
    <property type="match status" value="1"/>
</dbReference>
<dbReference type="InterPro" id="IPR045886">
    <property type="entry name" value="ThiF/MoeB/HesA"/>
</dbReference>
<accession>G0GC56</accession>
<dbReference type="RefSeq" id="WP_014623826.1">
    <property type="nucleotide sequence ID" value="NC_017583.1"/>
</dbReference>
<dbReference type="GO" id="GO:0061503">
    <property type="term" value="F:tRNA threonylcarbamoyladenosine dehydratase"/>
    <property type="evidence" value="ECO:0007669"/>
    <property type="project" value="TreeGrafter"/>
</dbReference>
<organism evidence="2 3">
    <name type="scientific">Winmispira thermophila (strain ATCC 700085 / DSM 6578 / Z-1203)</name>
    <name type="common">Spirochaeta thermophila</name>
    <dbReference type="NCBI Taxonomy" id="869211"/>
    <lineage>
        <taxon>Bacteria</taxon>
        <taxon>Pseudomonadati</taxon>
        <taxon>Spirochaetota</taxon>
        <taxon>Spirochaetia</taxon>
        <taxon>Winmispirales</taxon>
        <taxon>Winmispiraceae</taxon>
        <taxon>Winmispira</taxon>
    </lineage>
</organism>
<protein>
    <submittedName>
        <fullName evidence="2">UBA/THIF-type NAD/FAD binding protein</fullName>
    </submittedName>
</protein>
<dbReference type="EMBL" id="CP002903">
    <property type="protein sequence ID" value="AEJ60420.1"/>
    <property type="molecule type" value="Genomic_DNA"/>
</dbReference>
<evidence type="ECO:0000313" key="3">
    <source>
        <dbReference type="Proteomes" id="UP000007254"/>
    </source>
</evidence>
<dbReference type="OrthoDB" id="9804286at2"/>
<dbReference type="Pfam" id="PF00899">
    <property type="entry name" value="ThiF"/>
    <property type="match status" value="1"/>
</dbReference>
<gene>
    <name evidence="2" type="ordered locus">Spith_0133</name>
</gene>
<feature type="domain" description="THIF-type NAD/FAD binding fold" evidence="1">
    <location>
        <begin position="24"/>
        <end position="147"/>
    </location>
</feature>
<dbReference type="InterPro" id="IPR035985">
    <property type="entry name" value="Ubiquitin-activating_enz"/>
</dbReference>
<evidence type="ECO:0000259" key="1">
    <source>
        <dbReference type="Pfam" id="PF00899"/>
    </source>
</evidence>
<dbReference type="PANTHER" id="PTHR43267">
    <property type="entry name" value="TRNA THREONYLCARBAMOYLADENOSINE DEHYDRATASE"/>
    <property type="match status" value="1"/>
</dbReference>
<keyword evidence="3" id="KW-1185">Reference proteome</keyword>
<dbReference type="GO" id="GO:0008641">
    <property type="term" value="F:ubiquitin-like modifier activating enzyme activity"/>
    <property type="evidence" value="ECO:0007669"/>
    <property type="project" value="InterPro"/>
</dbReference>
<name>G0GC56_WINT7</name>
<sequence length="234" mass="25552">MRKEGTVGEPAARVFEEGLSRYLGPRERGVLARVRVGILGAGGLGSMAAQALVRTGVRHLVVVDPDVVEASNLNRQFYFVDQVGRTKVEALGENLRRINPEVEVEGHRLEVRSAEDLERVFRGCEVLVEAVDRAEVKRMVAEEVRRRQEAEGGPRGRVWAPYLLVSASGVAGWGAADEVRVREVGEGWVVVGDGVREVGEGVPPLAPRVWVAASMEADAVVSFVLGHTRLWEDV</sequence>
<dbReference type="Gene3D" id="3.40.50.720">
    <property type="entry name" value="NAD(P)-binding Rossmann-like Domain"/>
    <property type="match status" value="1"/>
</dbReference>
<reference evidence="2 3" key="1">
    <citation type="submission" date="2011-06" db="EMBL/GenBank/DDBJ databases">
        <title>The complete genome of Spirochaeta thermophila DSM 6578.</title>
        <authorList>
            <consortium name="US DOE Joint Genome Institute (JGI-PGF)"/>
            <person name="Lucas S."/>
            <person name="Lapidus A."/>
            <person name="Bruce D."/>
            <person name="Goodwin L."/>
            <person name="Pitluck S."/>
            <person name="Peters L."/>
            <person name="Kyrpides N."/>
            <person name="Mavromatis K."/>
            <person name="Ivanova N."/>
            <person name="Mikailova N."/>
            <person name="Pagani I."/>
            <person name="Chertkov O."/>
            <person name="Detter J.C."/>
            <person name="Tapia R."/>
            <person name="Han C."/>
            <person name="Land M."/>
            <person name="Hauser L."/>
            <person name="Markowitz V."/>
            <person name="Cheng J.-F."/>
            <person name="Hugenholtz P."/>
            <person name="Woyke T."/>
            <person name="Wu D."/>
            <person name="Spring S."/>
            <person name="Merkhoffer B."/>
            <person name="Schneider S."/>
            <person name="Klenk H.-P."/>
            <person name="Eisen J.A."/>
        </authorList>
    </citation>
    <scope>NUCLEOTIDE SEQUENCE [LARGE SCALE GENOMIC DNA]</scope>
    <source>
        <strain evidence="3">ATCC 700085 / DSM 6578 / Z-1203</strain>
    </source>
</reference>
<dbReference type="InterPro" id="IPR000594">
    <property type="entry name" value="ThiF_NAD_FAD-bd"/>
</dbReference>
<dbReference type="PANTHER" id="PTHR43267:SF1">
    <property type="entry name" value="TRNA THREONYLCARBAMOYLADENOSINE DEHYDRATASE"/>
    <property type="match status" value="1"/>
</dbReference>
<dbReference type="SUPFAM" id="SSF69572">
    <property type="entry name" value="Activating enzymes of the ubiquitin-like proteins"/>
    <property type="match status" value="1"/>
</dbReference>
<evidence type="ECO:0000313" key="2">
    <source>
        <dbReference type="EMBL" id="AEJ60420.1"/>
    </source>
</evidence>
<proteinExistence type="predicted"/>
<dbReference type="AlphaFoldDB" id="G0GC56"/>
<dbReference type="HOGENOM" id="CLU_013325_10_4_12"/>
<dbReference type="Proteomes" id="UP000007254">
    <property type="component" value="Chromosome"/>
</dbReference>
<dbReference type="STRING" id="869211.Spith_0133"/>